<dbReference type="AlphaFoldDB" id="A0A8K0JDV9"/>
<accession>A0A8K0JDV9</accession>
<evidence type="ECO:0008006" key="3">
    <source>
        <dbReference type="Google" id="ProtNLM"/>
    </source>
</evidence>
<evidence type="ECO:0000313" key="2">
    <source>
        <dbReference type="Proteomes" id="UP000812966"/>
    </source>
</evidence>
<evidence type="ECO:0000313" key="1">
    <source>
        <dbReference type="EMBL" id="KAG7527434.1"/>
    </source>
</evidence>
<gene>
    <name evidence="1" type="ORF">FFLO_06933</name>
</gene>
<dbReference type="InterPro" id="IPR036322">
    <property type="entry name" value="WD40_repeat_dom_sf"/>
</dbReference>
<dbReference type="Gene3D" id="2.130.10.10">
    <property type="entry name" value="YVTN repeat-like/Quinoprotein amine dehydrogenase"/>
    <property type="match status" value="1"/>
</dbReference>
<dbReference type="OrthoDB" id="1259151at2759"/>
<dbReference type="EMBL" id="JABELV010000290">
    <property type="protein sequence ID" value="KAG7527434.1"/>
    <property type="molecule type" value="Genomic_DNA"/>
</dbReference>
<dbReference type="InterPro" id="IPR015943">
    <property type="entry name" value="WD40/YVTN_repeat-like_dom_sf"/>
</dbReference>
<sequence>MARWASLPDDVLSIVYDGLEVEDVIKLTQLSKIDAARVHNLALPSLLRRTACHHITVDPRETSHTTSATIKDGHAGVLQVTRLVRHNRNIEENFRRRRFLARQVGNTWNRPCRPSIELEPDRLLIATGPSLTVHGLAKDDSYGESVDGRKGVVSIETVPIPLIRGRQVNSSQGGFGRFAQRTAVASPLDDLTGVVSLGSDEYILSTVGGKLQKVQLRSQQVHGPYQKRLQAVSTALYPHTANVPIESLTSSRNSNDPQNKQRFLTASHNGLISLYNAAAPWSAPATFSIGSRPWSSHLSLGGSQPYVVVGSSGLQPLHVYAMGEGGAFDSANRRRNVSVTPARSLLGARIKSAVYDIVSPPTDMANPFSNNPSSILLSAWFDGRARIHDLRVSGMGSLASGADKDDSASMRTRPIMEMFDPWLQSSLYSCAWTGPGNIATGSSRHGMVSLFDTRMLIESRHSLSATRAENTRQAFDQPLLEDSTSTNVDMLRWHRGGYSAYSPGRPESPVYSLKGEGGRLWGVTDRRAFVYTFDVEGDGPGLPQSRGWNIIGPGCEASPPLTTWARRNGGFSTRGETVDDVKDYAAGYAMDDRQLRLFESLR</sequence>
<dbReference type="Proteomes" id="UP000812966">
    <property type="component" value="Unassembled WGS sequence"/>
</dbReference>
<keyword evidence="2" id="KW-1185">Reference proteome</keyword>
<name>A0A8K0JDV9_9TREE</name>
<proteinExistence type="predicted"/>
<reference evidence="1" key="1">
    <citation type="submission" date="2020-04" db="EMBL/GenBank/DDBJ databases">
        <title>Analysis of mating type loci in Filobasidium floriforme.</title>
        <authorList>
            <person name="Nowrousian M."/>
        </authorList>
    </citation>
    <scope>NUCLEOTIDE SEQUENCE</scope>
    <source>
        <strain evidence="1">CBS 6242</strain>
    </source>
</reference>
<comment type="caution">
    <text evidence="1">The sequence shown here is derived from an EMBL/GenBank/DDBJ whole genome shotgun (WGS) entry which is preliminary data.</text>
</comment>
<protein>
    <recommendedName>
        <fullName evidence="3">F-box domain-containing protein</fullName>
    </recommendedName>
</protein>
<organism evidence="1 2">
    <name type="scientific">Filobasidium floriforme</name>
    <dbReference type="NCBI Taxonomy" id="5210"/>
    <lineage>
        <taxon>Eukaryota</taxon>
        <taxon>Fungi</taxon>
        <taxon>Dikarya</taxon>
        <taxon>Basidiomycota</taxon>
        <taxon>Agaricomycotina</taxon>
        <taxon>Tremellomycetes</taxon>
        <taxon>Filobasidiales</taxon>
        <taxon>Filobasidiaceae</taxon>
        <taxon>Filobasidium</taxon>
    </lineage>
</organism>
<dbReference type="SUPFAM" id="SSF50978">
    <property type="entry name" value="WD40 repeat-like"/>
    <property type="match status" value="1"/>
</dbReference>